<dbReference type="GO" id="GO:0006355">
    <property type="term" value="P:regulation of DNA-templated transcription"/>
    <property type="evidence" value="ECO:0007669"/>
    <property type="project" value="InterPro"/>
</dbReference>
<proteinExistence type="predicted"/>
<name>A0A926UV55_9CYAN</name>
<reference evidence="1" key="2">
    <citation type="submission" date="2020-08" db="EMBL/GenBank/DDBJ databases">
        <authorList>
            <person name="Chen M."/>
            <person name="Teng W."/>
            <person name="Zhao L."/>
            <person name="Hu C."/>
            <person name="Zhou Y."/>
            <person name="Han B."/>
            <person name="Song L."/>
            <person name="Shu W."/>
        </authorList>
    </citation>
    <scope>NUCLEOTIDE SEQUENCE</scope>
    <source>
        <strain evidence="1">FACHB-1277</strain>
    </source>
</reference>
<evidence type="ECO:0000313" key="1">
    <source>
        <dbReference type="EMBL" id="MBD2151787.1"/>
    </source>
</evidence>
<accession>A0A926UV55</accession>
<dbReference type="RefSeq" id="WP_190352203.1">
    <property type="nucleotide sequence ID" value="NZ_JACJPY010000066.1"/>
</dbReference>
<dbReference type="EMBL" id="JACJPY010000066">
    <property type="protein sequence ID" value="MBD2151787.1"/>
    <property type="molecule type" value="Genomic_DNA"/>
</dbReference>
<sequence length="75" mass="8474">MATLTIRLPDDKHTRLKELAQSRGISINKLMEELSTIVLTEFDTYTRFKAMAARGNVEAGLRLLDKLDTNHSSPE</sequence>
<dbReference type="AlphaFoldDB" id="A0A926UV55"/>
<dbReference type="InterPro" id="IPR010985">
    <property type="entry name" value="Ribbon_hlx_hlx"/>
</dbReference>
<keyword evidence="2" id="KW-1185">Reference proteome</keyword>
<dbReference type="CDD" id="cd21631">
    <property type="entry name" value="RHH_CopG_NikR-like"/>
    <property type="match status" value="1"/>
</dbReference>
<protein>
    <submittedName>
        <fullName evidence="1">Toxin-antitoxin system HicB family antitoxin</fullName>
    </submittedName>
</protein>
<dbReference type="SUPFAM" id="SSF47598">
    <property type="entry name" value="Ribbon-helix-helix"/>
    <property type="match status" value="1"/>
</dbReference>
<evidence type="ECO:0000313" key="2">
    <source>
        <dbReference type="Proteomes" id="UP000631421"/>
    </source>
</evidence>
<comment type="caution">
    <text evidence="1">The sequence shown here is derived from an EMBL/GenBank/DDBJ whole genome shotgun (WGS) entry which is preliminary data.</text>
</comment>
<dbReference type="Pfam" id="PF05534">
    <property type="entry name" value="HicB"/>
    <property type="match status" value="1"/>
</dbReference>
<organism evidence="1 2">
    <name type="scientific">Pseudanabaena cinerea FACHB-1277</name>
    <dbReference type="NCBI Taxonomy" id="2949581"/>
    <lineage>
        <taxon>Bacteria</taxon>
        <taxon>Bacillati</taxon>
        <taxon>Cyanobacteriota</taxon>
        <taxon>Cyanophyceae</taxon>
        <taxon>Pseudanabaenales</taxon>
        <taxon>Pseudanabaenaceae</taxon>
        <taxon>Pseudanabaena</taxon>
        <taxon>Pseudanabaena cinerea</taxon>
    </lineage>
</organism>
<gene>
    <name evidence="1" type="ORF">H6F44_16900</name>
</gene>
<dbReference type="InterPro" id="IPR008651">
    <property type="entry name" value="Uncharacterised_HicB"/>
</dbReference>
<dbReference type="Proteomes" id="UP000631421">
    <property type="component" value="Unassembled WGS sequence"/>
</dbReference>
<reference evidence="1" key="1">
    <citation type="journal article" date="2015" name="ISME J.">
        <title>Draft Genome Sequence of Streptomyces incarnatus NRRL8089, which Produces the Nucleoside Antibiotic Sinefungin.</title>
        <authorList>
            <person name="Oshima K."/>
            <person name="Hattori M."/>
            <person name="Shimizu H."/>
            <person name="Fukuda K."/>
            <person name="Nemoto M."/>
            <person name="Inagaki K."/>
            <person name="Tamura T."/>
        </authorList>
    </citation>
    <scope>NUCLEOTIDE SEQUENCE</scope>
    <source>
        <strain evidence="1">FACHB-1277</strain>
    </source>
</reference>